<name>A0A6C2UBL3_PONDE</name>
<comment type="similarity">
    <text evidence="1 3">Belongs to the DapA family.</text>
</comment>
<protein>
    <submittedName>
        <fullName evidence="6">4-hydroxy-tetrahydrodipicolinate synthase</fullName>
    </submittedName>
</protein>
<dbReference type="RefSeq" id="WP_168442669.1">
    <property type="nucleotide sequence ID" value="NZ_CAAHFG010000004.1"/>
</dbReference>
<dbReference type="InterPro" id="IPR002220">
    <property type="entry name" value="DapA-like"/>
</dbReference>
<dbReference type="AlphaFoldDB" id="A0A6C2UBL3"/>
<dbReference type="PANTHER" id="PTHR12128:SF66">
    <property type="entry name" value="4-HYDROXY-2-OXOGLUTARATE ALDOLASE, MITOCHONDRIAL"/>
    <property type="match status" value="1"/>
</dbReference>
<feature type="binding site" evidence="5">
    <location>
        <position position="48"/>
    </location>
    <ligand>
        <name>pyruvate</name>
        <dbReference type="ChEBI" id="CHEBI:15361"/>
    </ligand>
</feature>
<dbReference type="PANTHER" id="PTHR12128">
    <property type="entry name" value="DIHYDRODIPICOLINATE SYNTHASE"/>
    <property type="match status" value="1"/>
</dbReference>
<gene>
    <name evidence="6" type="primary">dapA_2</name>
    <name evidence="6" type="ORF">PDESU_05859</name>
</gene>
<sequence>MSDELKGLIVPVLTPFDDSGAIDEDAFVRHLGFLEQHDVKRIMVNGTTAEFHSLLPEERKRLLVLARKHFPGLIVLHAGGLGLEQNRIEVQWANELGADAVVVLPPIYPAGLPEEGLVEYFKALEAGAEVPFILYNFPKHAGNAITPEVLKAVPHFAIKDSAQNFELMEHTPRYFVGSSTNIYEPIQQGAAGFVAATANVRPELYAAMEMLVVAAKVEEAAVMQQEIKAYSAPFSAGGVAALKQALARKLDGYPTQVRIPLKG</sequence>
<dbReference type="EMBL" id="CAAHFG010000004">
    <property type="protein sequence ID" value="VGO17263.1"/>
    <property type="molecule type" value="Genomic_DNA"/>
</dbReference>
<dbReference type="Proteomes" id="UP000366872">
    <property type="component" value="Unassembled WGS sequence"/>
</dbReference>
<feature type="active site" description="Proton donor/acceptor" evidence="4">
    <location>
        <position position="135"/>
    </location>
</feature>
<proteinExistence type="inferred from homology"/>
<organism evidence="6 7">
    <name type="scientific">Pontiella desulfatans</name>
    <dbReference type="NCBI Taxonomy" id="2750659"/>
    <lineage>
        <taxon>Bacteria</taxon>
        <taxon>Pseudomonadati</taxon>
        <taxon>Kiritimatiellota</taxon>
        <taxon>Kiritimatiellia</taxon>
        <taxon>Kiritimatiellales</taxon>
        <taxon>Pontiellaceae</taxon>
        <taxon>Pontiella</taxon>
    </lineage>
</organism>
<keyword evidence="7" id="KW-1185">Reference proteome</keyword>
<dbReference type="PRINTS" id="PR00146">
    <property type="entry name" value="DHPICSNTHASE"/>
</dbReference>
<evidence type="ECO:0000313" key="7">
    <source>
        <dbReference type="Proteomes" id="UP000366872"/>
    </source>
</evidence>
<dbReference type="GO" id="GO:0008840">
    <property type="term" value="F:4-hydroxy-tetrahydrodipicolinate synthase activity"/>
    <property type="evidence" value="ECO:0007669"/>
    <property type="project" value="TreeGrafter"/>
</dbReference>
<dbReference type="PIRSF" id="PIRSF001365">
    <property type="entry name" value="DHDPS"/>
    <property type="match status" value="1"/>
</dbReference>
<feature type="active site" description="Schiff-base intermediate with substrate" evidence="4">
    <location>
        <position position="159"/>
    </location>
</feature>
<keyword evidence="2 3" id="KW-0456">Lyase</keyword>
<evidence type="ECO:0000256" key="4">
    <source>
        <dbReference type="PIRSR" id="PIRSR001365-1"/>
    </source>
</evidence>
<evidence type="ECO:0000313" key="6">
    <source>
        <dbReference type="EMBL" id="VGO17263.1"/>
    </source>
</evidence>
<evidence type="ECO:0000256" key="3">
    <source>
        <dbReference type="PIRNR" id="PIRNR001365"/>
    </source>
</evidence>
<accession>A0A6C2UBL3</accession>
<evidence type="ECO:0000256" key="1">
    <source>
        <dbReference type="ARBA" id="ARBA00007592"/>
    </source>
</evidence>
<dbReference type="InterPro" id="IPR013785">
    <property type="entry name" value="Aldolase_TIM"/>
</dbReference>
<dbReference type="Gene3D" id="3.20.20.70">
    <property type="entry name" value="Aldolase class I"/>
    <property type="match status" value="1"/>
</dbReference>
<evidence type="ECO:0000256" key="5">
    <source>
        <dbReference type="PIRSR" id="PIRSR001365-2"/>
    </source>
</evidence>
<evidence type="ECO:0000256" key="2">
    <source>
        <dbReference type="ARBA" id="ARBA00023239"/>
    </source>
</evidence>
<dbReference type="Pfam" id="PF00701">
    <property type="entry name" value="DHDPS"/>
    <property type="match status" value="1"/>
</dbReference>
<dbReference type="SUPFAM" id="SSF51569">
    <property type="entry name" value="Aldolase"/>
    <property type="match status" value="1"/>
</dbReference>
<dbReference type="CDD" id="cd00408">
    <property type="entry name" value="DHDPS-like"/>
    <property type="match status" value="1"/>
</dbReference>
<feature type="binding site" evidence="5">
    <location>
        <position position="194"/>
    </location>
    <ligand>
        <name>pyruvate</name>
        <dbReference type="ChEBI" id="CHEBI:15361"/>
    </ligand>
</feature>
<dbReference type="SMART" id="SM01130">
    <property type="entry name" value="DHDPS"/>
    <property type="match status" value="1"/>
</dbReference>
<reference evidence="6 7" key="1">
    <citation type="submission" date="2019-04" db="EMBL/GenBank/DDBJ databases">
        <authorList>
            <person name="Van Vliet M D."/>
        </authorList>
    </citation>
    <scope>NUCLEOTIDE SEQUENCE [LARGE SCALE GENOMIC DNA]</scope>
    <source>
        <strain evidence="6 7">F1</strain>
    </source>
</reference>